<dbReference type="Gramene" id="OGLUM11G19400.1">
    <property type="protein sequence ID" value="OGLUM11G19400.1"/>
    <property type="gene ID" value="OGLUM11G19400"/>
</dbReference>
<reference evidence="2" key="2">
    <citation type="submission" date="2018-05" db="EMBL/GenBank/DDBJ databases">
        <title>OgluRS3 (Oryza glumaepatula Reference Sequence Version 3).</title>
        <authorList>
            <person name="Zhang J."/>
            <person name="Kudrna D."/>
            <person name="Lee S."/>
            <person name="Talag J."/>
            <person name="Welchert J."/>
            <person name="Wing R.A."/>
        </authorList>
    </citation>
    <scope>NUCLEOTIDE SEQUENCE [LARGE SCALE GENOMIC DNA]</scope>
</reference>
<sequence>MEEHEAGAYTGGRFHSDFPCEILEVTFHSDYTNDNDCNNRQGDHDSTKKDEGRNSDDGANNDDNNANSNDFGGLLLQPWLRHFVEQVADKKCSVERLTIQAEPRGLEEANSVAGRWSSLHPVHPGGGGAPVGHAVLRRRCCSSRAVATITNHAFASGFPCPVRSEKLNFQRTEGGEGRRVRQAGISDVAMPAIAHWRRETGRRRCLAGGRKRLQTRNAPLDSQNFNGGDH</sequence>
<protein>
    <submittedName>
        <fullName evidence="2">Uncharacterized protein</fullName>
    </submittedName>
</protein>
<accession>A0A0E0BL91</accession>
<name>A0A0E0BL91_9ORYZ</name>
<proteinExistence type="predicted"/>
<feature type="region of interest" description="Disordered" evidence="1">
    <location>
        <begin position="31"/>
        <end position="68"/>
    </location>
</feature>
<dbReference type="Proteomes" id="UP000026961">
    <property type="component" value="Chromosome 11"/>
</dbReference>
<dbReference type="EnsemblPlants" id="OGLUM11G19400.1">
    <property type="protein sequence ID" value="OGLUM11G19400.1"/>
    <property type="gene ID" value="OGLUM11G19400"/>
</dbReference>
<evidence type="ECO:0000313" key="3">
    <source>
        <dbReference type="Proteomes" id="UP000026961"/>
    </source>
</evidence>
<organism evidence="2">
    <name type="scientific">Oryza glumipatula</name>
    <dbReference type="NCBI Taxonomy" id="40148"/>
    <lineage>
        <taxon>Eukaryota</taxon>
        <taxon>Viridiplantae</taxon>
        <taxon>Streptophyta</taxon>
        <taxon>Embryophyta</taxon>
        <taxon>Tracheophyta</taxon>
        <taxon>Spermatophyta</taxon>
        <taxon>Magnoliopsida</taxon>
        <taxon>Liliopsida</taxon>
        <taxon>Poales</taxon>
        <taxon>Poaceae</taxon>
        <taxon>BOP clade</taxon>
        <taxon>Oryzoideae</taxon>
        <taxon>Oryzeae</taxon>
        <taxon>Oryzinae</taxon>
        <taxon>Oryza</taxon>
    </lineage>
</organism>
<feature type="compositionally biased region" description="Low complexity" evidence="1">
    <location>
        <begin position="57"/>
        <end position="68"/>
    </location>
</feature>
<keyword evidence="3" id="KW-1185">Reference proteome</keyword>
<evidence type="ECO:0000256" key="1">
    <source>
        <dbReference type="SAM" id="MobiDB-lite"/>
    </source>
</evidence>
<evidence type="ECO:0000313" key="2">
    <source>
        <dbReference type="EnsemblPlants" id="OGLUM11G19400.1"/>
    </source>
</evidence>
<feature type="compositionally biased region" description="Polar residues" evidence="1">
    <location>
        <begin position="31"/>
        <end position="40"/>
    </location>
</feature>
<dbReference type="AlphaFoldDB" id="A0A0E0BL91"/>
<reference evidence="2" key="1">
    <citation type="submission" date="2015-04" db="UniProtKB">
        <authorList>
            <consortium name="EnsemblPlants"/>
        </authorList>
    </citation>
    <scope>IDENTIFICATION</scope>
</reference>
<dbReference type="HOGENOM" id="CLU_1206426_0_0_1"/>
<feature type="compositionally biased region" description="Basic and acidic residues" evidence="1">
    <location>
        <begin position="41"/>
        <end position="56"/>
    </location>
</feature>